<dbReference type="Pfam" id="PF04784">
    <property type="entry name" value="DUF547"/>
    <property type="match status" value="1"/>
</dbReference>
<evidence type="ECO:0000259" key="4">
    <source>
        <dbReference type="Pfam" id="PF14389"/>
    </source>
</evidence>
<dbReference type="InterPro" id="IPR025757">
    <property type="entry name" value="MIP1_Leuzipper"/>
</dbReference>
<evidence type="ECO:0000259" key="3">
    <source>
        <dbReference type="Pfam" id="PF04784"/>
    </source>
</evidence>
<feature type="compositionally biased region" description="Basic and acidic residues" evidence="2">
    <location>
        <begin position="45"/>
        <end position="57"/>
    </location>
</feature>
<organism evidence="5 6">
    <name type="scientific">Dioscorea cayennensis subsp. rotundata</name>
    <name type="common">White Guinea yam</name>
    <name type="synonym">Dioscorea rotundata</name>
    <dbReference type="NCBI Taxonomy" id="55577"/>
    <lineage>
        <taxon>Eukaryota</taxon>
        <taxon>Viridiplantae</taxon>
        <taxon>Streptophyta</taxon>
        <taxon>Embryophyta</taxon>
        <taxon>Tracheophyta</taxon>
        <taxon>Spermatophyta</taxon>
        <taxon>Magnoliopsida</taxon>
        <taxon>Liliopsida</taxon>
        <taxon>Dioscoreales</taxon>
        <taxon>Dioscoreaceae</taxon>
        <taxon>Dioscorea</taxon>
    </lineage>
</organism>
<name>A0AB40D210_DIOCR</name>
<gene>
    <name evidence="6" type="primary">LOC120282144</name>
</gene>
<dbReference type="PANTHER" id="PTHR23054:SF61">
    <property type="entry name" value="OS02G0153000 PROTEIN"/>
    <property type="match status" value="1"/>
</dbReference>
<dbReference type="Pfam" id="PF14389">
    <property type="entry name" value="Lzipper-MIP1"/>
    <property type="match status" value="1"/>
</dbReference>
<keyword evidence="1" id="KW-0175">Coiled coil</keyword>
<feature type="domain" description="Ternary complex factor MIP1 leucine-zipper" evidence="4">
    <location>
        <begin position="62"/>
        <end position="141"/>
    </location>
</feature>
<accession>A0AB40D210</accession>
<feature type="coiled-coil region" evidence="1">
    <location>
        <begin position="110"/>
        <end position="144"/>
    </location>
</feature>
<evidence type="ECO:0000256" key="2">
    <source>
        <dbReference type="SAM" id="MobiDB-lite"/>
    </source>
</evidence>
<sequence length="627" mass="70509">MAFWGLLDSIGIRGNSTLRATHKAGKGGSDLASSSDGSATCSGFEDGRNSDDRKGKDGNMCRYRCQLEQEVQKLQMQLQQEFDLHVVLADAVGKKTLPMVNSPSNLPNKAQELLANIAALEFTVSKLEEELVLLQFRLSRERTERHLAENSLNILPVVSPKPPESGLPGYTWEEHLSSLQHSKFNESQMLQSTESDICAACRHPQEITTNSDCNLPVPCGVETGRNMMDVPPQQTGLTELKQSFLTNLWQNPNRLSEEMVRCMRNVFLCLSKSSSPIPFMATSAPECIPSPYSPIANLPTSLVSSSDSSEMASSVCSPGFKMNEIRETWTPQKTFDPYQVSGKMSWKNAGSYSLAAEVSWMCVGKTQLEYAAEAFKKDSGFYFLKYYWIPRLWFLVEQLAKVNPSCMSANERLAFWINLYNTLIMHAYLAYGVPKSDMKLFSLMQKVSYTIGGCSFSAAEIEFVILKMKPPAYRPQIALILALHKFKISEEHKRYSIDSSEPLVVFALSCGMYSSPAVRVFTAENVREELQNSMRDYMRAYIGINNKGKLLVPKLVYCFAKDIVEDSLLVDWICRYLSPDQVTVVRDSASQWKQRLLGVRSFSIIPFDTRFRYLFLPDGKSTLQSCS</sequence>
<proteinExistence type="predicted"/>
<dbReference type="RefSeq" id="XP_039144830.1">
    <property type="nucleotide sequence ID" value="XM_039288896.1"/>
</dbReference>
<dbReference type="AlphaFoldDB" id="A0AB40D210"/>
<protein>
    <submittedName>
        <fullName evidence="6">Uncharacterized protein LOC120282144</fullName>
    </submittedName>
</protein>
<dbReference type="GeneID" id="120282144"/>
<feature type="region of interest" description="Disordered" evidence="2">
    <location>
        <begin position="21"/>
        <end position="57"/>
    </location>
</feature>
<feature type="compositionally biased region" description="Low complexity" evidence="2">
    <location>
        <begin position="29"/>
        <end position="39"/>
    </location>
</feature>
<keyword evidence="5" id="KW-1185">Reference proteome</keyword>
<reference evidence="6" key="1">
    <citation type="submission" date="2025-08" db="UniProtKB">
        <authorList>
            <consortium name="RefSeq"/>
        </authorList>
    </citation>
    <scope>IDENTIFICATION</scope>
</reference>
<dbReference type="InterPro" id="IPR006869">
    <property type="entry name" value="DUF547"/>
</dbReference>
<evidence type="ECO:0000313" key="6">
    <source>
        <dbReference type="RefSeq" id="XP_039144830.1"/>
    </source>
</evidence>
<feature type="domain" description="DUF547" evidence="3">
    <location>
        <begin position="405"/>
        <end position="537"/>
    </location>
</feature>
<evidence type="ECO:0000256" key="1">
    <source>
        <dbReference type="SAM" id="Coils"/>
    </source>
</evidence>
<evidence type="ECO:0000313" key="5">
    <source>
        <dbReference type="Proteomes" id="UP001515500"/>
    </source>
</evidence>
<dbReference type="PANTHER" id="PTHR23054">
    <property type="entry name" value="TERNARY COMPLEX FACTOR MIP1, LEUCINE-ZIPPER-RELATED"/>
    <property type="match status" value="1"/>
</dbReference>
<dbReference type="Proteomes" id="UP001515500">
    <property type="component" value="Chromosome 18"/>
</dbReference>